<feature type="compositionally biased region" description="Basic and acidic residues" evidence="5">
    <location>
        <begin position="368"/>
        <end position="379"/>
    </location>
</feature>
<dbReference type="GO" id="GO:0006362">
    <property type="term" value="P:transcription elongation by RNA polymerase I"/>
    <property type="evidence" value="ECO:0007669"/>
    <property type="project" value="TreeGrafter"/>
</dbReference>
<dbReference type="GO" id="GO:0006352">
    <property type="term" value="P:DNA-templated transcription initiation"/>
    <property type="evidence" value="ECO:0007669"/>
    <property type="project" value="InterPro"/>
</dbReference>
<dbReference type="PANTHER" id="PTHR12709:SF5">
    <property type="entry name" value="DNA-DIRECTED RNA POLYMERASE I SUBUNIT RPA43"/>
    <property type="match status" value="1"/>
</dbReference>
<accession>A0AAW0ZQ56</accession>
<evidence type="ECO:0000313" key="7">
    <source>
        <dbReference type="Proteomes" id="UP001432146"/>
    </source>
</evidence>
<reference evidence="6 7" key="1">
    <citation type="submission" date="2024-05" db="EMBL/GenBank/DDBJ databases">
        <title>The nuclear and mitochondrial genome assemblies of Tetragonisca angustula (Apidae: Meliponini), a tiny yet remarkable pollinator in the Neotropics.</title>
        <authorList>
            <person name="Ferrari R."/>
            <person name="Ricardo P.C."/>
            <person name="Dias F.C."/>
            <person name="Araujo N.S."/>
            <person name="Soares D.O."/>
            <person name="Zhou Q.-S."/>
            <person name="Zhu C.-D."/>
            <person name="Coutinho L."/>
            <person name="Airas M.C."/>
            <person name="Batista T.M."/>
        </authorList>
    </citation>
    <scope>NUCLEOTIDE SEQUENCE [LARGE SCALE GENOMIC DNA]</scope>
    <source>
        <strain evidence="6">ASF017062</strain>
        <tissue evidence="6">Abdomen</tissue>
    </source>
</reference>
<keyword evidence="7" id="KW-1185">Reference proteome</keyword>
<feature type="region of interest" description="Disordered" evidence="5">
    <location>
        <begin position="357"/>
        <end position="379"/>
    </location>
</feature>
<feature type="compositionally biased region" description="Polar residues" evidence="5">
    <location>
        <begin position="596"/>
        <end position="607"/>
    </location>
</feature>
<proteinExistence type="predicted"/>
<keyword evidence="3" id="KW-0804">Transcription</keyword>
<keyword evidence="4" id="KW-0539">Nucleus</keyword>
<feature type="region of interest" description="Disordered" evidence="5">
    <location>
        <begin position="537"/>
        <end position="579"/>
    </location>
</feature>
<dbReference type="Gene3D" id="2.40.50.1060">
    <property type="match status" value="1"/>
</dbReference>
<evidence type="ECO:0008006" key="8">
    <source>
        <dbReference type="Google" id="ProtNLM"/>
    </source>
</evidence>
<feature type="region of interest" description="Disordered" evidence="5">
    <location>
        <begin position="468"/>
        <end position="496"/>
    </location>
</feature>
<feature type="region of interest" description="Disordered" evidence="5">
    <location>
        <begin position="595"/>
        <end position="635"/>
    </location>
</feature>
<evidence type="ECO:0000313" key="6">
    <source>
        <dbReference type="EMBL" id="KAK9299243.1"/>
    </source>
</evidence>
<dbReference type="Gene3D" id="3.30.1490.120">
    <property type="entry name" value="RNA polymerase Rpb7-like, N-terminal domain"/>
    <property type="match status" value="1"/>
</dbReference>
<dbReference type="GO" id="GO:0005736">
    <property type="term" value="C:RNA polymerase I complex"/>
    <property type="evidence" value="ECO:0007669"/>
    <property type="project" value="TreeGrafter"/>
</dbReference>
<comment type="caution">
    <text evidence="6">The sequence shown here is derived from an EMBL/GenBank/DDBJ whole genome shotgun (WGS) entry which is preliminary data.</text>
</comment>
<dbReference type="Proteomes" id="UP001432146">
    <property type="component" value="Unassembled WGS sequence"/>
</dbReference>
<protein>
    <recommendedName>
        <fullName evidence="8">DNA-directed RNA polymerase I subunit RPA43</fullName>
    </recommendedName>
</protein>
<evidence type="ECO:0000256" key="5">
    <source>
        <dbReference type="SAM" id="MobiDB-lite"/>
    </source>
</evidence>
<sequence>MRFKTDSGITWSSLELVGLVEDEESRVYFEKFTKHFGLHPFHLTNLNAALNEILSTNLNSYDPDLKGFLLAYRNPKLLTSLGEIFYDTCFIHVDIETDFYVFRPEVGCKLKGVVNKKGLDHIGILVHKAFNVLIPKPDDEEDWPGDNVEIGQEVRFTITLLDFNSKLPFIRGVLNSNDYLHGCKLMLKSINNKRLSSKNNICGNSSNNVSKKNIKHAGKHTFFTTDSEDTDGDIPKVEEEIKPKVSEKKKKAKKRDKEFNKINESKTELVNVESEYDHYANNISLNGELMNNEESELSDPKSKIEKKFKIKSSPNRVNEYDETFVDNSPRNYLKFENDTSEIKVEYNRDDNESILEDKSTIKKKSMKRRSDGTSKRDSKKIKVEQFDDTYEYTYDDAQESPTKQYKKHKGSLKLETSESEQTTPKKHSKKSNISDSLVVFENVKIKKERLTSGSEISQDENYVTISKTLKKDPDASSSTCDTQDESNTTKKKRKKHLKNAIIDTSTIKTEFDEHEFKDIAIKKENFNNNEGITKDIHSDQCVKNVNSSPRKKHNISSNDSTYDDEVNTNTTKRSKKKAVNEDIIDDGEIKLEKCSTTDNSDINNSDFRSTEKRKKRKKKLSTELNKTRDTDHEPEFDFNNVEIKIERFSDRDT</sequence>
<evidence type="ECO:0000256" key="2">
    <source>
        <dbReference type="ARBA" id="ARBA00022478"/>
    </source>
</evidence>
<dbReference type="InterPro" id="IPR045113">
    <property type="entry name" value="Rpb7-like"/>
</dbReference>
<organism evidence="6 7">
    <name type="scientific">Tetragonisca angustula</name>
    <dbReference type="NCBI Taxonomy" id="166442"/>
    <lineage>
        <taxon>Eukaryota</taxon>
        <taxon>Metazoa</taxon>
        <taxon>Ecdysozoa</taxon>
        <taxon>Arthropoda</taxon>
        <taxon>Hexapoda</taxon>
        <taxon>Insecta</taxon>
        <taxon>Pterygota</taxon>
        <taxon>Neoptera</taxon>
        <taxon>Endopterygota</taxon>
        <taxon>Hymenoptera</taxon>
        <taxon>Apocrita</taxon>
        <taxon>Aculeata</taxon>
        <taxon>Apoidea</taxon>
        <taxon>Anthophila</taxon>
        <taxon>Apidae</taxon>
        <taxon>Tetragonisca</taxon>
    </lineage>
</organism>
<evidence type="ECO:0000256" key="1">
    <source>
        <dbReference type="ARBA" id="ARBA00004123"/>
    </source>
</evidence>
<dbReference type="InterPro" id="IPR036898">
    <property type="entry name" value="RNA_pol_Rpb7-like_N_sf"/>
</dbReference>
<name>A0AAW0ZQ56_9HYME</name>
<feature type="compositionally biased region" description="Basic and acidic residues" evidence="5">
    <location>
        <begin position="625"/>
        <end position="635"/>
    </location>
</feature>
<feature type="region of interest" description="Disordered" evidence="5">
    <location>
        <begin position="398"/>
        <end position="433"/>
    </location>
</feature>
<keyword evidence="2" id="KW-0240">DNA-directed RNA polymerase</keyword>
<evidence type="ECO:0000256" key="3">
    <source>
        <dbReference type="ARBA" id="ARBA00023163"/>
    </source>
</evidence>
<evidence type="ECO:0000256" key="4">
    <source>
        <dbReference type="ARBA" id="ARBA00023242"/>
    </source>
</evidence>
<dbReference type="EMBL" id="JAWNGG020000153">
    <property type="protein sequence ID" value="KAK9299243.1"/>
    <property type="molecule type" value="Genomic_DNA"/>
</dbReference>
<gene>
    <name evidence="6" type="ORF">QLX08_007687</name>
</gene>
<comment type="subcellular location">
    <subcellularLocation>
        <location evidence="1">Nucleus</location>
    </subcellularLocation>
</comment>
<dbReference type="AlphaFoldDB" id="A0AAW0ZQ56"/>
<dbReference type="PANTHER" id="PTHR12709">
    <property type="entry name" value="DNA-DIRECTED RNA POLYMERASE II, III"/>
    <property type="match status" value="1"/>
</dbReference>